<protein>
    <recommendedName>
        <fullName evidence="4">MBOAT family protein</fullName>
    </recommendedName>
</protein>
<evidence type="ECO:0000313" key="2">
    <source>
        <dbReference type="EMBL" id="SIP87142.1"/>
    </source>
</evidence>
<reference evidence="2 3" key="1">
    <citation type="submission" date="2017-01" db="EMBL/GenBank/DDBJ databases">
        <authorList>
            <person name="Mah S.A."/>
            <person name="Swanson W.J."/>
            <person name="Moy G.W."/>
            <person name="Vacquier V.D."/>
        </authorList>
    </citation>
    <scope>NUCLEOTIDE SEQUENCE [LARGE SCALE GENOMIC DNA]</scope>
    <source>
        <strain evidence="2 3">RU36E</strain>
    </source>
</reference>
<dbReference type="AlphaFoldDB" id="A0A1N6N500"/>
<evidence type="ECO:0000313" key="3">
    <source>
        <dbReference type="Proteomes" id="UP000185841"/>
    </source>
</evidence>
<feature type="transmembrane region" description="Helical" evidence="1">
    <location>
        <begin position="30"/>
        <end position="47"/>
    </location>
</feature>
<name>A0A1N6N500_AQUAC</name>
<keyword evidence="1" id="KW-1133">Transmembrane helix</keyword>
<keyword evidence="1" id="KW-0472">Membrane</keyword>
<organism evidence="2 3">
    <name type="scientific">Aquipseudomonas alcaligenes</name>
    <name type="common">Pseudomonas alcaligenes</name>
    <dbReference type="NCBI Taxonomy" id="43263"/>
    <lineage>
        <taxon>Bacteria</taxon>
        <taxon>Pseudomonadati</taxon>
        <taxon>Pseudomonadota</taxon>
        <taxon>Gammaproteobacteria</taxon>
        <taxon>Pseudomonadales</taxon>
        <taxon>Pseudomonadaceae</taxon>
        <taxon>Aquipseudomonas</taxon>
    </lineage>
</organism>
<evidence type="ECO:0000256" key="1">
    <source>
        <dbReference type="SAM" id="Phobius"/>
    </source>
</evidence>
<gene>
    <name evidence="2" type="ORF">SAMN05878282_10125</name>
</gene>
<evidence type="ECO:0008006" key="4">
    <source>
        <dbReference type="Google" id="ProtNLM"/>
    </source>
</evidence>
<feature type="transmembrane region" description="Helical" evidence="1">
    <location>
        <begin position="6"/>
        <end position="23"/>
    </location>
</feature>
<sequence length="53" mass="6093">MLFSSSIFIYAFLPVALAGYFLLARMRQGSLARLWLAVASLFFYGYWGRSIYS</sequence>
<dbReference type="EMBL" id="FTMP01000001">
    <property type="protein sequence ID" value="SIP87142.1"/>
    <property type="molecule type" value="Genomic_DNA"/>
</dbReference>
<accession>A0A1N6N500</accession>
<dbReference type="Proteomes" id="UP000185841">
    <property type="component" value="Unassembled WGS sequence"/>
</dbReference>
<proteinExistence type="predicted"/>
<keyword evidence="1" id="KW-0812">Transmembrane</keyword>